<reference evidence="1 2" key="1">
    <citation type="submission" date="2023-07" db="EMBL/GenBank/DDBJ databases">
        <authorList>
            <person name="Peeters C."/>
        </authorList>
    </citation>
    <scope>NUCLEOTIDE SEQUENCE [LARGE SCALE GENOMIC DNA]</scope>
    <source>
        <strain evidence="1 2">LMG 18096</strain>
    </source>
</reference>
<dbReference type="AlphaFoldDB" id="A0ABC8Q4Q5"/>
<evidence type="ECO:0000313" key="2">
    <source>
        <dbReference type="Proteomes" id="UP001189663"/>
    </source>
</evidence>
<protein>
    <submittedName>
        <fullName evidence="1">Uncharacterized protein</fullName>
    </submittedName>
</protein>
<name>A0ABC8Q4Q5_9RALS</name>
<gene>
    <name evidence="1" type="ORF">LMG18096_00123</name>
</gene>
<accession>A0ABC8Q4Q5</accession>
<proteinExistence type="predicted"/>
<sequence>MRLACMTAPYALQEIDMSAWAIEQYRGCSIHILAVVGRCDEFKYAYTGFVCSPKSAALEYPKLERFHHVSPDFDSVDVAIAAGMLVGRAIAERWTSLSGQRRTSERLIRQPP</sequence>
<comment type="caution">
    <text evidence="1">The sequence shown here is derived from an EMBL/GenBank/DDBJ whole genome shotgun (WGS) entry which is preliminary data.</text>
</comment>
<dbReference type="Proteomes" id="UP001189663">
    <property type="component" value="Unassembled WGS sequence"/>
</dbReference>
<organism evidence="1 2">
    <name type="scientific">Ralstonia holmesii</name>
    <dbReference type="NCBI Taxonomy" id="3058602"/>
    <lineage>
        <taxon>Bacteria</taxon>
        <taxon>Pseudomonadati</taxon>
        <taxon>Pseudomonadota</taxon>
        <taxon>Betaproteobacteria</taxon>
        <taxon>Burkholderiales</taxon>
        <taxon>Burkholderiaceae</taxon>
        <taxon>Ralstonia</taxon>
    </lineage>
</organism>
<evidence type="ECO:0000313" key="1">
    <source>
        <dbReference type="EMBL" id="CAJ0774112.1"/>
    </source>
</evidence>
<dbReference type="EMBL" id="CATZAT010000001">
    <property type="protein sequence ID" value="CAJ0774112.1"/>
    <property type="molecule type" value="Genomic_DNA"/>
</dbReference>
<keyword evidence="2" id="KW-1185">Reference proteome</keyword>